<organism evidence="1 2">
    <name type="scientific">Dendrolimus kikuchii</name>
    <dbReference type="NCBI Taxonomy" id="765133"/>
    <lineage>
        <taxon>Eukaryota</taxon>
        <taxon>Metazoa</taxon>
        <taxon>Ecdysozoa</taxon>
        <taxon>Arthropoda</taxon>
        <taxon>Hexapoda</taxon>
        <taxon>Insecta</taxon>
        <taxon>Pterygota</taxon>
        <taxon>Neoptera</taxon>
        <taxon>Endopterygota</taxon>
        <taxon>Lepidoptera</taxon>
        <taxon>Glossata</taxon>
        <taxon>Ditrysia</taxon>
        <taxon>Bombycoidea</taxon>
        <taxon>Lasiocampidae</taxon>
        <taxon>Dendrolimus</taxon>
    </lineage>
</organism>
<reference evidence="1 2" key="1">
    <citation type="journal article" date="2021" name="Front. Genet.">
        <title>Chromosome-Level Genome Assembly Reveals Significant Gene Expansion in the Toll and IMD Signaling Pathways of Dendrolimus kikuchii.</title>
        <authorList>
            <person name="Zhou J."/>
            <person name="Wu P."/>
            <person name="Xiong Z."/>
            <person name="Liu N."/>
            <person name="Zhao N."/>
            <person name="Ji M."/>
            <person name="Qiu Y."/>
            <person name="Yang B."/>
        </authorList>
    </citation>
    <scope>NUCLEOTIDE SEQUENCE [LARGE SCALE GENOMIC DNA]</scope>
    <source>
        <strain evidence="1">Ann1</strain>
    </source>
</reference>
<dbReference type="EMBL" id="CM034399">
    <property type="protein sequence ID" value="KAJ0176530.1"/>
    <property type="molecule type" value="Genomic_DNA"/>
</dbReference>
<proteinExistence type="predicted"/>
<name>A0ACC1CY90_9NEOP</name>
<evidence type="ECO:0000313" key="1">
    <source>
        <dbReference type="EMBL" id="KAJ0176530.1"/>
    </source>
</evidence>
<gene>
    <name evidence="1" type="ORF">K1T71_007709</name>
</gene>
<comment type="caution">
    <text evidence="1">The sequence shown here is derived from an EMBL/GenBank/DDBJ whole genome shotgun (WGS) entry which is preliminary data.</text>
</comment>
<keyword evidence="2" id="KW-1185">Reference proteome</keyword>
<evidence type="ECO:0000313" key="2">
    <source>
        <dbReference type="Proteomes" id="UP000824533"/>
    </source>
</evidence>
<protein>
    <submittedName>
        <fullName evidence="1">Uncharacterized protein</fullName>
    </submittedName>
</protein>
<dbReference type="Proteomes" id="UP000824533">
    <property type="component" value="Linkage Group LG13"/>
</dbReference>
<accession>A0ACC1CY90</accession>
<sequence>MIKLTLIVLLRRWNRVISSLFCLNMGLISALIVGAVGGVAIYGTGGLLTPVVAPMMGFSGSGIVAGSMGAAAQSYYGNLVAGSIISQMTAAMMAPTP</sequence>